<dbReference type="AlphaFoldDB" id="A0A1I5ATC2"/>
<sequence length="137" mass="15464">MKHINILGLIMCLVFSCKPEKPPEYSWKSIEVTATAYNSVSYQTNSNPHITAFGDSLKPGLKYIAVSRDLLNLGLTHNTPVAIEGLEGLYLVKDKMHARKRKQIDIYMGLNIKAAKEWGRKKVNIAYGIKNEEIDDK</sequence>
<dbReference type="CDD" id="cd22784">
    <property type="entry name" value="DPBB_MltA_YuiC-like"/>
    <property type="match status" value="1"/>
</dbReference>
<dbReference type="RefSeq" id="WP_394333916.1">
    <property type="nucleotide sequence ID" value="NZ_FOVN01000002.1"/>
</dbReference>
<evidence type="ECO:0000313" key="1">
    <source>
        <dbReference type="EMBL" id="SFN65674.1"/>
    </source>
</evidence>
<accession>A0A1I5ATC2</accession>
<dbReference type="Proteomes" id="UP000198705">
    <property type="component" value="Unassembled WGS sequence"/>
</dbReference>
<gene>
    <name evidence="1" type="ORF">SAMN04487989_102270</name>
</gene>
<dbReference type="EMBL" id="FOVN01000002">
    <property type="protein sequence ID" value="SFN65674.1"/>
    <property type="molecule type" value="Genomic_DNA"/>
</dbReference>
<dbReference type="STRING" id="649333.SAMN04487989_102270"/>
<proteinExistence type="predicted"/>
<reference evidence="2" key="1">
    <citation type="submission" date="2016-10" db="EMBL/GenBank/DDBJ databases">
        <authorList>
            <person name="Varghese N."/>
            <person name="Submissions S."/>
        </authorList>
    </citation>
    <scope>NUCLEOTIDE SEQUENCE [LARGE SCALE GENOMIC DNA]</scope>
    <source>
        <strain evidence="2">DSM 23925</strain>
    </source>
</reference>
<name>A0A1I5ATC2_9FLAO</name>
<evidence type="ECO:0000313" key="2">
    <source>
        <dbReference type="Proteomes" id="UP000198705"/>
    </source>
</evidence>
<keyword evidence="2" id="KW-1185">Reference proteome</keyword>
<organism evidence="1 2">
    <name type="scientific">Bizionia echini</name>
    <dbReference type="NCBI Taxonomy" id="649333"/>
    <lineage>
        <taxon>Bacteria</taxon>
        <taxon>Pseudomonadati</taxon>
        <taxon>Bacteroidota</taxon>
        <taxon>Flavobacteriia</taxon>
        <taxon>Flavobacteriales</taxon>
        <taxon>Flavobacteriaceae</taxon>
        <taxon>Bizionia</taxon>
    </lineage>
</organism>
<dbReference type="PROSITE" id="PS51257">
    <property type="entry name" value="PROKAR_LIPOPROTEIN"/>
    <property type="match status" value="1"/>
</dbReference>
<protein>
    <submittedName>
        <fullName evidence="1">3D (Asp-Asp-Asp) domain-containing protein</fullName>
    </submittedName>
</protein>